<dbReference type="EMBL" id="CM042016">
    <property type="protein sequence ID" value="KAI3700151.1"/>
    <property type="molecule type" value="Genomic_DNA"/>
</dbReference>
<dbReference type="Proteomes" id="UP001055811">
    <property type="component" value="Linkage Group LG08"/>
</dbReference>
<evidence type="ECO:0000313" key="1">
    <source>
        <dbReference type="EMBL" id="KAI3700151.1"/>
    </source>
</evidence>
<accession>A0ACB8ZS47</accession>
<gene>
    <name evidence="1" type="ORF">L2E82_44770</name>
</gene>
<protein>
    <submittedName>
        <fullName evidence="1">Uncharacterized protein</fullName>
    </submittedName>
</protein>
<proteinExistence type="predicted"/>
<sequence>MGIPGEPELHAPAEITIRGVPTILRSKLNQFDTRLVIPLGHDDPSAFPCFRTSPIAEDAIIDTLRSSKFNGYSSTIGIPPARKYSLFFLVLLLLTQHESWCEADVNWDLLKIFGISRDVYPTAFDLWKCKHKWPDVYMALAGAVGALYDPLHGGANKAVLKMINEIGTVNNIPEFIEGVKKSSTKTPNLQLSPDFYVIRPPNLRRVVRTSNTSCSNHPSAPFICNSQDLIPHARLPHPP</sequence>
<evidence type="ECO:0000313" key="2">
    <source>
        <dbReference type="Proteomes" id="UP001055811"/>
    </source>
</evidence>
<organism evidence="1 2">
    <name type="scientific">Cichorium intybus</name>
    <name type="common">Chicory</name>
    <dbReference type="NCBI Taxonomy" id="13427"/>
    <lineage>
        <taxon>Eukaryota</taxon>
        <taxon>Viridiplantae</taxon>
        <taxon>Streptophyta</taxon>
        <taxon>Embryophyta</taxon>
        <taxon>Tracheophyta</taxon>
        <taxon>Spermatophyta</taxon>
        <taxon>Magnoliopsida</taxon>
        <taxon>eudicotyledons</taxon>
        <taxon>Gunneridae</taxon>
        <taxon>Pentapetalae</taxon>
        <taxon>asterids</taxon>
        <taxon>campanulids</taxon>
        <taxon>Asterales</taxon>
        <taxon>Asteraceae</taxon>
        <taxon>Cichorioideae</taxon>
        <taxon>Cichorieae</taxon>
        <taxon>Cichoriinae</taxon>
        <taxon>Cichorium</taxon>
    </lineage>
</organism>
<comment type="caution">
    <text evidence="1">The sequence shown here is derived from an EMBL/GenBank/DDBJ whole genome shotgun (WGS) entry which is preliminary data.</text>
</comment>
<reference evidence="2" key="1">
    <citation type="journal article" date="2022" name="Mol. Ecol. Resour.">
        <title>The genomes of chicory, endive, great burdock and yacon provide insights into Asteraceae palaeo-polyploidization history and plant inulin production.</title>
        <authorList>
            <person name="Fan W."/>
            <person name="Wang S."/>
            <person name="Wang H."/>
            <person name="Wang A."/>
            <person name="Jiang F."/>
            <person name="Liu H."/>
            <person name="Zhao H."/>
            <person name="Xu D."/>
            <person name="Zhang Y."/>
        </authorList>
    </citation>
    <scope>NUCLEOTIDE SEQUENCE [LARGE SCALE GENOMIC DNA]</scope>
    <source>
        <strain evidence="2">cv. Punajuju</strain>
    </source>
</reference>
<reference evidence="1 2" key="2">
    <citation type="journal article" date="2022" name="Mol. Ecol. Resour.">
        <title>The genomes of chicory, endive, great burdock and yacon provide insights into Asteraceae paleo-polyploidization history and plant inulin production.</title>
        <authorList>
            <person name="Fan W."/>
            <person name="Wang S."/>
            <person name="Wang H."/>
            <person name="Wang A."/>
            <person name="Jiang F."/>
            <person name="Liu H."/>
            <person name="Zhao H."/>
            <person name="Xu D."/>
            <person name="Zhang Y."/>
        </authorList>
    </citation>
    <scope>NUCLEOTIDE SEQUENCE [LARGE SCALE GENOMIC DNA]</scope>
    <source>
        <strain evidence="2">cv. Punajuju</strain>
        <tissue evidence="1">Leaves</tissue>
    </source>
</reference>
<name>A0ACB8ZS47_CICIN</name>
<keyword evidence="2" id="KW-1185">Reference proteome</keyword>